<dbReference type="PANTHER" id="PTHR10587">
    <property type="entry name" value="GLYCOSYL TRANSFERASE-RELATED"/>
    <property type="match status" value="1"/>
</dbReference>
<dbReference type="PROSITE" id="PS51677">
    <property type="entry name" value="NODB"/>
    <property type="match status" value="1"/>
</dbReference>
<dbReference type="CDD" id="cd10950">
    <property type="entry name" value="CE4_BsYlxY_like"/>
    <property type="match status" value="1"/>
</dbReference>
<dbReference type="GO" id="GO:0005975">
    <property type="term" value="P:carbohydrate metabolic process"/>
    <property type="evidence" value="ECO:0007669"/>
    <property type="project" value="InterPro"/>
</dbReference>
<accession>A0A4R3L3X4</accession>
<proteinExistence type="predicted"/>
<dbReference type="Gene3D" id="3.20.20.370">
    <property type="entry name" value="Glycoside hydrolase/deacetylase"/>
    <property type="match status" value="1"/>
</dbReference>
<gene>
    <name evidence="2" type="ORF">EDD58_11119</name>
</gene>
<protein>
    <submittedName>
        <fullName evidence="2">Putative sporulation protein (Polysaccharide deacetylase family)</fullName>
    </submittedName>
</protein>
<dbReference type="InterPro" id="IPR050248">
    <property type="entry name" value="Polysacc_deacetylase_ArnD"/>
</dbReference>
<feature type="domain" description="NodB homology" evidence="1">
    <location>
        <begin position="133"/>
        <end position="310"/>
    </location>
</feature>
<reference evidence="2 3" key="1">
    <citation type="submission" date="2019-03" db="EMBL/GenBank/DDBJ databases">
        <title>Genomic Encyclopedia of Type Strains, Phase IV (KMG-IV): sequencing the most valuable type-strain genomes for metagenomic binning, comparative biology and taxonomic classification.</title>
        <authorList>
            <person name="Goeker M."/>
        </authorList>
    </citation>
    <scope>NUCLEOTIDE SEQUENCE [LARGE SCALE GENOMIC DNA]</scope>
    <source>
        <strain evidence="2 3">DSM 45707</strain>
    </source>
</reference>
<keyword evidence="3" id="KW-1185">Reference proteome</keyword>
<dbReference type="Pfam" id="PF01522">
    <property type="entry name" value="Polysacc_deac_1"/>
    <property type="match status" value="1"/>
</dbReference>
<evidence type="ECO:0000313" key="3">
    <source>
        <dbReference type="Proteomes" id="UP000294937"/>
    </source>
</evidence>
<dbReference type="SUPFAM" id="SSF88713">
    <property type="entry name" value="Glycoside hydrolase/deacetylase"/>
    <property type="match status" value="1"/>
</dbReference>
<dbReference type="InterPro" id="IPR002509">
    <property type="entry name" value="NODB_dom"/>
</dbReference>
<evidence type="ECO:0000259" key="1">
    <source>
        <dbReference type="PROSITE" id="PS51677"/>
    </source>
</evidence>
<dbReference type="PANTHER" id="PTHR10587:SF80">
    <property type="entry name" value="CHITOOLIGOSACCHARIDE DEACETYLASE"/>
    <property type="match status" value="1"/>
</dbReference>
<dbReference type="GO" id="GO:0016810">
    <property type="term" value="F:hydrolase activity, acting on carbon-nitrogen (but not peptide) bonds"/>
    <property type="evidence" value="ECO:0007669"/>
    <property type="project" value="InterPro"/>
</dbReference>
<comment type="caution">
    <text evidence="2">The sequence shown here is derived from an EMBL/GenBank/DDBJ whole genome shotgun (WGS) entry which is preliminary data.</text>
</comment>
<dbReference type="OrthoDB" id="9812065at2"/>
<dbReference type="RefSeq" id="WP_131926548.1">
    <property type="nucleotide sequence ID" value="NZ_SMAG01000011.1"/>
</dbReference>
<dbReference type="GO" id="GO:0016020">
    <property type="term" value="C:membrane"/>
    <property type="evidence" value="ECO:0007669"/>
    <property type="project" value="TreeGrafter"/>
</dbReference>
<dbReference type="EMBL" id="SMAG01000011">
    <property type="protein sequence ID" value="TCS92555.1"/>
    <property type="molecule type" value="Genomic_DNA"/>
</dbReference>
<evidence type="ECO:0000313" key="2">
    <source>
        <dbReference type="EMBL" id="TCS92555.1"/>
    </source>
</evidence>
<dbReference type="AlphaFoldDB" id="A0A4R3L3X4"/>
<dbReference type="Proteomes" id="UP000294937">
    <property type="component" value="Unassembled WGS sequence"/>
</dbReference>
<name>A0A4R3L3X4_9BACL</name>
<sequence length="325" mass="37056">MTFPLRVAGLIVSVVFVIYIVQSPPVDSFVLEVKENQVTPVFSFDQEENLLKKKIQEEASSYYIKPIDARIDRVWKAIPGLNGREVDVEATLAKTMKQKDKQKIAWVFREIQPKVTLDELEHAPIYRGNEQKRAAALMINVAWGTEHLPNMLDILRKEQVKATFFLDGSWLAKHPTEAEKIVQEGHEIGNHAYSHPLMSRITQDRMDQEISRTQQLIEKTLHIKSKWFAPPAGDFNDQVVKVASQHGMKTVLWTVDTVDWKKTSSPPMMIRKIEQNIDSGHLILTHPTDRTVEALPQIIRVVKKKGLKLGTVGDVLSSERVDVIE</sequence>
<organism evidence="2 3">
    <name type="scientific">Hazenella coriacea</name>
    <dbReference type="NCBI Taxonomy" id="1179467"/>
    <lineage>
        <taxon>Bacteria</taxon>
        <taxon>Bacillati</taxon>
        <taxon>Bacillota</taxon>
        <taxon>Bacilli</taxon>
        <taxon>Bacillales</taxon>
        <taxon>Thermoactinomycetaceae</taxon>
        <taxon>Hazenella</taxon>
    </lineage>
</organism>
<dbReference type="InterPro" id="IPR011330">
    <property type="entry name" value="Glyco_hydro/deAcase_b/a-brl"/>
</dbReference>